<keyword evidence="5" id="KW-1185">Reference proteome</keyword>
<dbReference type="RefSeq" id="WP_186934762.1">
    <property type="nucleotide sequence ID" value="NZ_JACOPS010000001.1"/>
</dbReference>
<dbReference type="InterPro" id="IPR034802">
    <property type="entry name" value="NADPH_BDH"/>
</dbReference>
<dbReference type="InterPro" id="IPR039697">
    <property type="entry name" value="Alcohol_dehydrogenase_Fe"/>
</dbReference>
<dbReference type="PANTHER" id="PTHR11496:SF83">
    <property type="entry name" value="HYDROXYACID-OXOACID TRANSHYDROGENASE, MITOCHONDRIAL"/>
    <property type="match status" value="1"/>
</dbReference>
<feature type="domain" description="Fe-containing alcohol dehydrogenase-like C-terminal" evidence="3">
    <location>
        <begin position="186"/>
        <end position="396"/>
    </location>
</feature>
<sequence>MYRFTLPRDLYHGKDALSSLKTLEGKKAILVVGGGSMKRNGFLDKAVDYLKEAGMEVKLFEGVEPDPSVDTVMKGAAVMREFEPDWIVAMGGGSPIDAAKAMWAFYEYPEITFEDLITPFSFPKLRQKAKFCAIPSTSGTATEVTAFSVITDYDKGIKYPLADFNITPDVAIVDPSLAETMPKKLTAHTGMDAMTHAIEAYVSTLNCDYTDALALHAIKMIHNDLKKSYEGDMDARDAMHNAQCLAGMAFSNALLGIVHSMAHKTGAAFSGGHIIHGCANAMYLPKVIKYNSKDATAAERYAQIAKFIDLKGETTEELVDALIAELRSMNDQLDIPQAIKNYGPGGVKADVSIIDEKEFMDKLPETAKNAIADACTGSNPRQPSQEEMEKLLKACYYDLEIDF</sequence>
<comment type="caution">
    <text evidence="4">The sequence shown here is derived from an EMBL/GenBank/DDBJ whole genome shotgun (WGS) entry which is preliminary data.</text>
</comment>
<dbReference type="PANTHER" id="PTHR11496">
    <property type="entry name" value="ALCOHOL DEHYDROGENASE"/>
    <property type="match status" value="1"/>
</dbReference>
<evidence type="ECO:0000256" key="1">
    <source>
        <dbReference type="ARBA" id="ARBA00023002"/>
    </source>
</evidence>
<feature type="domain" description="Alcohol dehydrogenase iron-type/glycerol dehydrogenase GldA" evidence="2">
    <location>
        <begin position="7"/>
        <end position="175"/>
    </location>
</feature>
<reference evidence="4 5" key="1">
    <citation type="submission" date="2020-08" db="EMBL/GenBank/DDBJ databases">
        <title>Genome public.</title>
        <authorList>
            <person name="Liu C."/>
            <person name="Sun Q."/>
        </authorList>
    </citation>
    <scope>NUCLEOTIDE SEQUENCE [LARGE SCALE GENOMIC DNA]</scope>
    <source>
        <strain evidence="4 5">NSJ-71</strain>
    </source>
</reference>
<evidence type="ECO:0000313" key="5">
    <source>
        <dbReference type="Proteomes" id="UP000636755"/>
    </source>
</evidence>
<proteinExistence type="predicted"/>
<evidence type="ECO:0000313" key="4">
    <source>
        <dbReference type="EMBL" id="MBC5727456.1"/>
    </source>
</evidence>
<dbReference type="Proteomes" id="UP000636755">
    <property type="component" value="Unassembled WGS sequence"/>
</dbReference>
<accession>A0ABR7HIX0</accession>
<protein>
    <submittedName>
        <fullName evidence="4">Iron-containing alcohol dehydrogenase</fullName>
    </submittedName>
</protein>
<name>A0ABR7HIX0_9FIRM</name>
<dbReference type="InterPro" id="IPR018211">
    <property type="entry name" value="ADH_Fe_CS"/>
</dbReference>
<dbReference type="Gene3D" id="3.40.50.1970">
    <property type="match status" value="1"/>
</dbReference>
<dbReference type="InterPro" id="IPR056798">
    <property type="entry name" value="ADH_Fe_C"/>
</dbReference>
<dbReference type="SUPFAM" id="SSF56796">
    <property type="entry name" value="Dehydroquinate synthase-like"/>
    <property type="match status" value="1"/>
</dbReference>
<dbReference type="CDD" id="cd08179">
    <property type="entry name" value="NADPH_BDH"/>
    <property type="match status" value="1"/>
</dbReference>
<dbReference type="Gene3D" id="1.20.1090.10">
    <property type="entry name" value="Dehydroquinate synthase-like - alpha domain"/>
    <property type="match status" value="1"/>
</dbReference>
<dbReference type="PROSITE" id="PS00913">
    <property type="entry name" value="ADH_IRON_1"/>
    <property type="match status" value="1"/>
</dbReference>
<dbReference type="Pfam" id="PF25137">
    <property type="entry name" value="ADH_Fe_C"/>
    <property type="match status" value="1"/>
</dbReference>
<keyword evidence="1" id="KW-0560">Oxidoreductase</keyword>
<dbReference type="Pfam" id="PF00465">
    <property type="entry name" value="Fe-ADH"/>
    <property type="match status" value="1"/>
</dbReference>
<gene>
    <name evidence="4" type="ORF">H8R91_02695</name>
</gene>
<organism evidence="4 5">
    <name type="scientific">Ruminococcus intestinalis</name>
    <dbReference type="NCBI Taxonomy" id="2763066"/>
    <lineage>
        <taxon>Bacteria</taxon>
        <taxon>Bacillati</taxon>
        <taxon>Bacillota</taxon>
        <taxon>Clostridia</taxon>
        <taxon>Eubacteriales</taxon>
        <taxon>Oscillospiraceae</taxon>
        <taxon>Ruminococcus</taxon>
    </lineage>
</organism>
<evidence type="ECO:0000259" key="2">
    <source>
        <dbReference type="Pfam" id="PF00465"/>
    </source>
</evidence>
<evidence type="ECO:0000259" key="3">
    <source>
        <dbReference type="Pfam" id="PF25137"/>
    </source>
</evidence>
<dbReference type="EMBL" id="JACOPS010000001">
    <property type="protein sequence ID" value="MBC5727456.1"/>
    <property type="molecule type" value="Genomic_DNA"/>
</dbReference>
<dbReference type="InterPro" id="IPR001670">
    <property type="entry name" value="ADH_Fe/GldA"/>
</dbReference>